<gene>
    <name evidence="2" type="ORF">LCGC14_1923780</name>
</gene>
<dbReference type="AlphaFoldDB" id="A0A0F9I3W3"/>
<comment type="caution">
    <text evidence="2">The sequence shown here is derived from an EMBL/GenBank/DDBJ whole genome shotgun (WGS) entry which is preliminary data.</text>
</comment>
<dbReference type="EMBL" id="LAZR01020540">
    <property type="protein sequence ID" value="KKL88525.1"/>
    <property type="molecule type" value="Genomic_DNA"/>
</dbReference>
<feature type="region of interest" description="Disordered" evidence="1">
    <location>
        <begin position="148"/>
        <end position="180"/>
    </location>
</feature>
<evidence type="ECO:0000256" key="1">
    <source>
        <dbReference type="SAM" id="MobiDB-lite"/>
    </source>
</evidence>
<reference evidence="2" key="1">
    <citation type="journal article" date="2015" name="Nature">
        <title>Complex archaea that bridge the gap between prokaryotes and eukaryotes.</title>
        <authorList>
            <person name="Spang A."/>
            <person name="Saw J.H."/>
            <person name="Jorgensen S.L."/>
            <person name="Zaremba-Niedzwiedzka K."/>
            <person name="Martijn J."/>
            <person name="Lind A.E."/>
            <person name="van Eijk R."/>
            <person name="Schleper C."/>
            <person name="Guy L."/>
            <person name="Ettema T.J."/>
        </authorList>
    </citation>
    <scope>NUCLEOTIDE SEQUENCE</scope>
</reference>
<accession>A0A0F9I3W3</accession>
<feature type="non-terminal residue" evidence="2">
    <location>
        <position position="1"/>
    </location>
</feature>
<sequence length="180" mass="20198">STENKQWTLDHEIIHALRDLGLIRPAEWKALERAAQGRIKDTRARYERLELSEEKLIEEAVADMHADWAVGQLQVKGFIRTAFERIRNFFEALGNALHDAGFQSAGDVFRRIGRGEVGARPATDGGGWRPAQFALRPGDFDPKAARRAVKFDNEESEKRWQEARKGVSGDSGLADVLASE</sequence>
<proteinExistence type="predicted"/>
<evidence type="ECO:0000313" key="2">
    <source>
        <dbReference type="EMBL" id="KKL88525.1"/>
    </source>
</evidence>
<organism evidence="2">
    <name type="scientific">marine sediment metagenome</name>
    <dbReference type="NCBI Taxonomy" id="412755"/>
    <lineage>
        <taxon>unclassified sequences</taxon>
        <taxon>metagenomes</taxon>
        <taxon>ecological metagenomes</taxon>
    </lineage>
</organism>
<protein>
    <submittedName>
        <fullName evidence="2">Uncharacterized protein</fullName>
    </submittedName>
</protein>
<name>A0A0F9I3W3_9ZZZZ</name>
<feature type="compositionally biased region" description="Basic and acidic residues" evidence="1">
    <location>
        <begin position="148"/>
        <end position="167"/>
    </location>
</feature>